<reference evidence="5 6" key="1">
    <citation type="submission" date="2021-12" db="EMBL/GenBank/DDBJ databases">
        <title>Sinirhodobacter sp. WL0062 is a bacterium isolated from seawater.</title>
        <authorList>
            <person name="Wang L."/>
            <person name="He W."/>
            <person name="Zhang D.-F."/>
        </authorList>
    </citation>
    <scope>NUCLEOTIDE SEQUENCE [LARGE SCALE GENOMIC DNA]</scope>
    <source>
        <strain evidence="5 6">WL0062</strain>
    </source>
</reference>
<proteinExistence type="predicted"/>
<dbReference type="Gene3D" id="3.40.50.720">
    <property type="entry name" value="NAD(P)-binding Rossmann-like Domain"/>
    <property type="match status" value="1"/>
</dbReference>
<evidence type="ECO:0000256" key="3">
    <source>
        <dbReference type="ARBA" id="ARBA00023141"/>
    </source>
</evidence>
<organism evidence="5 6">
    <name type="scientific">Rhodobacter flavimaris</name>
    <dbReference type="NCBI Taxonomy" id="2907145"/>
    <lineage>
        <taxon>Bacteria</taxon>
        <taxon>Pseudomonadati</taxon>
        <taxon>Pseudomonadota</taxon>
        <taxon>Alphaproteobacteria</taxon>
        <taxon>Rhodobacterales</taxon>
        <taxon>Rhodobacter group</taxon>
        <taxon>Rhodobacter</taxon>
    </lineage>
</organism>
<gene>
    <name evidence="5" type="ORF">LZA78_06260</name>
</gene>
<dbReference type="SUPFAM" id="SSF51735">
    <property type="entry name" value="NAD(P)-binding Rossmann-fold domains"/>
    <property type="match status" value="1"/>
</dbReference>
<dbReference type="Pfam" id="PF08501">
    <property type="entry name" value="Shikimate_dh_N"/>
    <property type="match status" value="1"/>
</dbReference>
<dbReference type="Proteomes" id="UP001521181">
    <property type="component" value="Unassembled WGS sequence"/>
</dbReference>
<keyword evidence="3" id="KW-0028">Amino-acid biosynthesis</keyword>
<comment type="caution">
    <text evidence="5">The sequence shown here is derived from an EMBL/GenBank/DDBJ whole genome shotgun (WGS) entry which is preliminary data.</text>
</comment>
<comment type="pathway">
    <text evidence="1">Metabolic intermediate biosynthesis; chorismate biosynthesis; chorismate from D-erythrose 4-phosphate and phosphoenolpyruvate: step 4/7.</text>
</comment>
<dbReference type="PANTHER" id="PTHR21089">
    <property type="entry name" value="SHIKIMATE DEHYDROGENASE"/>
    <property type="match status" value="1"/>
</dbReference>
<dbReference type="CDD" id="cd01065">
    <property type="entry name" value="NAD_bind_Shikimate_DH"/>
    <property type="match status" value="1"/>
</dbReference>
<dbReference type="InterPro" id="IPR046346">
    <property type="entry name" value="Aminoacid_DH-like_N_sf"/>
</dbReference>
<dbReference type="Gene3D" id="3.40.50.10860">
    <property type="entry name" value="Leucine Dehydrogenase, chain A, domain 1"/>
    <property type="match status" value="1"/>
</dbReference>
<keyword evidence="3" id="KW-0057">Aromatic amino acid biosynthesis</keyword>
<protein>
    <submittedName>
        <fullName evidence="5">Shikimate dehydrogenase</fullName>
    </submittedName>
</protein>
<dbReference type="RefSeq" id="WP_233676073.1">
    <property type="nucleotide sequence ID" value="NZ_JAJUOS010000003.1"/>
</dbReference>
<dbReference type="InterPro" id="IPR013708">
    <property type="entry name" value="Shikimate_DH-bd_N"/>
</dbReference>
<keyword evidence="6" id="KW-1185">Reference proteome</keyword>
<dbReference type="SUPFAM" id="SSF53223">
    <property type="entry name" value="Aminoacid dehydrogenase-like, N-terminal domain"/>
    <property type="match status" value="1"/>
</dbReference>
<evidence type="ECO:0000313" key="5">
    <source>
        <dbReference type="EMBL" id="MCE5973079.1"/>
    </source>
</evidence>
<evidence type="ECO:0000256" key="2">
    <source>
        <dbReference type="ARBA" id="ARBA00023002"/>
    </source>
</evidence>
<feature type="domain" description="Shikimate dehydrogenase substrate binding N-terminal" evidence="4">
    <location>
        <begin position="9"/>
        <end position="93"/>
    </location>
</feature>
<dbReference type="InterPro" id="IPR022893">
    <property type="entry name" value="Shikimate_DH_fam"/>
</dbReference>
<dbReference type="PANTHER" id="PTHR21089:SF1">
    <property type="entry name" value="BIFUNCTIONAL 3-DEHYDROQUINATE DEHYDRATASE_SHIKIMATE DEHYDROGENASE, CHLOROPLASTIC"/>
    <property type="match status" value="1"/>
</dbReference>
<name>A0ABS8YT91_9RHOB</name>
<evidence type="ECO:0000313" key="6">
    <source>
        <dbReference type="Proteomes" id="UP001521181"/>
    </source>
</evidence>
<evidence type="ECO:0000256" key="1">
    <source>
        <dbReference type="ARBA" id="ARBA00004871"/>
    </source>
</evidence>
<keyword evidence="2" id="KW-0560">Oxidoreductase</keyword>
<evidence type="ECO:0000259" key="4">
    <source>
        <dbReference type="Pfam" id="PF08501"/>
    </source>
</evidence>
<dbReference type="InterPro" id="IPR036291">
    <property type="entry name" value="NAD(P)-bd_dom_sf"/>
</dbReference>
<sequence>MAYDLHLGLIGDNIANSRSPRLHELAGEQNGMVVQYDRLVPRQMQMDFDTLFDWVARSDIRGINVTYPYKMLAVPKVTIEDPLVAAMGAVNTVRFDADGPRGFNTDYSGFMAGYRAVRGEAAPGPTCVIGCGGVGRAIAFGLVGLGCKRIKLMDILPERADALAEALAPFGVDVTTHAIHAEAIEGCSGLTNGTPVGMIGHEGTVFDPALIGSAQWVFDAVYTPAQTQFLSDAADAGLQIVSGVDLFFWQGVHAWQIFSGKPLDQALLKESLAL</sequence>
<dbReference type="EMBL" id="JAJUOS010000003">
    <property type="protein sequence ID" value="MCE5973079.1"/>
    <property type="molecule type" value="Genomic_DNA"/>
</dbReference>
<accession>A0ABS8YT91</accession>